<keyword evidence="2" id="KW-0645">Protease</keyword>
<dbReference type="GO" id="GO:0008236">
    <property type="term" value="F:serine-type peptidase activity"/>
    <property type="evidence" value="ECO:0007669"/>
    <property type="project" value="InterPro"/>
</dbReference>
<accession>A0A1H3Y9D1</accession>
<dbReference type="PROSITE" id="PS51257">
    <property type="entry name" value="PROKAR_LIPOPROTEIN"/>
    <property type="match status" value="1"/>
</dbReference>
<evidence type="ECO:0000259" key="1">
    <source>
        <dbReference type="SMART" id="SM00245"/>
    </source>
</evidence>
<dbReference type="SMART" id="SM00245">
    <property type="entry name" value="TSPc"/>
    <property type="match status" value="1"/>
</dbReference>
<dbReference type="Pfam" id="PF18294">
    <property type="entry name" value="Pept_S41_N"/>
    <property type="match status" value="1"/>
</dbReference>
<keyword evidence="3" id="KW-1185">Reference proteome</keyword>
<dbReference type="PANTHER" id="PTHR32060:SF30">
    <property type="entry name" value="CARBOXY-TERMINAL PROCESSING PROTEASE CTPA"/>
    <property type="match status" value="1"/>
</dbReference>
<dbReference type="Gene3D" id="3.90.226.10">
    <property type="entry name" value="2-enoyl-CoA Hydratase, Chain A, domain 1"/>
    <property type="match status" value="1"/>
</dbReference>
<dbReference type="InterPro" id="IPR005151">
    <property type="entry name" value="Tail-specific_protease"/>
</dbReference>
<dbReference type="GO" id="GO:0004175">
    <property type="term" value="F:endopeptidase activity"/>
    <property type="evidence" value="ECO:0007669"/>
    <property type="project" value="TreeGrafter"/>
</dbReference>
<name>A0A1H3Y9D1_BIZPA</name>
<keyword evidence="2" id="KW-0378">Hydrolase</keyword>
<dbReference type="SUPFAM" id="SSF50156">
    <property type="entry name" value="PDZ domain-like"/>
    <property type="match status" value="1"/>
</dbReference>
<organism evidence="2 3">
    <name type="scientific">Bizionia paragorgiae</name>
    <dbReference type="NCBI Taxonomy" id="283786"/>
    <lineage>
        <taxon>Bacteria</taxon>
        <taxon>Pseudomonadati</taxon>
        <taxon>Bacteroidota</taxon>
        <taxon>Flavobacteriia</taxon>
        <taxon>Flavobacteriales</taxon>
        <taxon>Flavobacteriaceae</taxon>
        <taxon>Bizionia</taxon>
    </lineage>
</organism>
<feature type="domain" description="Tail specific protease" evidence="1">
    <location>
        <begin position="199"/>
        <end position="402"/>
    </location>
</feature>
<dbReference type="GO" id="GO:0006508">
    <property type="term" value="P:proteolysis"/>
    <property type="evidence" value="ECO:0007669"/>
    <property type="project" value="UniProtKB-KW"/>
</dbReference>
<evidence type="ECO:0000313" key="2">
    <source>
        <dbReference type="EMBL" id="SEA08235.1"/>
    </source>
</evidence>
<dbReference type="RefSeq" id="WP_092133241.1">
    <property type="nucleotide sequence ID" value="NZ_FNQK01000006.1"/>
</dbReference>
<dbReference type="InterPro" id="IPR029045">
    <property type="entry name" value="ClpP/crotonase-like_dom_sf"/>
</dbReference>
<dbReference type="OrthoDB" id="7168509at2"/>
<dbReference type="PANTHER" id="PTHR32060">
    <property type="entry name" value="TAIL-SPECIFIC PROTEASE"/>
    <property type="match status" value="1"/>
</dbReference>
<dbReference type="EMBL" id="FNQK01000006">
    <property type="protein sequence ID" value="SEA08235.1"/>
    <property type="molecule type" value="Genomic_DNA"/>
</dbReference>
<protein>
    <submittedName>
        <fullName evidence="2">C-terminal processing protease CtpA/Prc, contains a PDZ domain</fullName>
    </submittedName>
</protein>
<sequence>MKSLHKILFAVAISFLFTSCFEDLDDKPIDSVDINDFVYKAMDTYYLYKDQVPHLLEDKVSRPDYTSYLSQYTQPQDLFETLIYNRTTVDKFSWITTDYLALEQLFSGLSTTTGMEYGLVRYASGSDAIFGYVRYILPNTSAESAGLQRGDLFYAVNGTPLTVSNYRGLLNQYAFTLNLAAYNNNNTTDPDDDSIDPTPNTVDLSMVSYTENPVYKTTILQVEGENVGYLMYNGFVANFNESLKNAFGILKANAVQHLVIDLRYNSGGSVTTAALLGSLINGNFSGETFSKLQYNYQLQSNNTSYTFSSQGYSLNLNKVYVLTSKSSASASEMVINSLKPYLTVVQVGDITTGKSQASITLYDSPDFGRTNADPRHTYALQPLVAKTVNVLDEGVPPTGLVPVIEYKEQLNNLGVLGNENEPLLAEALNDIANTNKTSHSVEGKSFEAVGDSNDFIPFSKDMYID</sequence>
<proteinExistence type="predicted"/>
<gene>
    <name evidence="2" type="ORF">SAMN04487990_106105</name>
</gene>
<dbReference type="SUPFAM" id="SSF52096">
    <property type="entry name" value="ClpP/crotonase"/>
    <property type="match status" value="1"/>
</dbReference>
<dbReference type="STRING" id="283786.SAMN04487990_106105"/>
<dbReference type="Gene3D" id="2.30.42.10">
    <property type="match status" value="1"/>
</dbReference>
<dbReference type="AlphaFoldDB" id="A0A1H3Y9D1"/>
<dbReference type="Proteomes" id="UP000198846">
    <property type="component" value="Unassembled WGS sequence"/>
</dbReference>
<dbReference type="CDD" id="cd07561">
    <property type="entry name" value="Peptidase_S41_CPP_like"/>
    <property type="match status" value="1"/>
</dbReference>
<dbReference type="GO" id="GO:0030288">
    <property type="term" value="C:outer membrane-bounded periplasmic space"/>
    <property type="evidence" value="ECO:0007669"/>
    <property type="project" value="TreeGrafter"/>
</dbReference>
<reference evidence="3" key="1">
    <citation type="submission" date="2016-10" db="EMBL/GenBank/DDBJ databases">
        <authorList>
            <person name="Varghese N."/>
            <person name="Submissions S."/>
        </authorList>
    </citation>
    <scope>NUCLEOTIDE SEQUENCE [LARGE SCALE GENOMIC DNA]</scope>
    <source>
        <strain evidence="3">DSM 23842</strain>
    </source>
</reference>
<dbReference type="Gene3D" id="3.30.750.170">
    <property type="match status" value="1"/>
</dbReference>
<dbReference type="Pfam" id="PF03572">
    <property type="entry name" value="Peptidase_S41"/>
    <property type="match status" value="1"/>
</dbReference>
<dbReference type="InterPro" id="IPR041613">
    <property type="entry name" value="Pept_S41_N"/>
</dbReference>
<dbReference type="GO" id="GO:0007165">
    <property type="term" value="P:signal transduction"/>
    <property type="evidence" value="ECO:0007669"/>
    <property type="project" value="TreeGrafter"/>
</dbReference>
<evidence type="ECO:0000313" key="3">
    <source>
        <dbReference type="Proteomes" id="UP000198846"/>
    </source>
</evidence>
<dbReference type="InterPro" id="IPR036034">
    <property type="entry name" value="PDZ_sf"/>
</dbReference>